<organism evidence="1 2">
    <name type="scientific">Actinomadura coerulea</name>
    <dbReference type="NCBI Taxonomy" id="46159"/>
    <lineage>
        <taxon>Bacteria</taxon>
        <taxon>Bacillati</taxon>
        <taxon>Actinomycetota</taxon>
        <taxon>Actinomycetes</taxon>
        <taxon>Streptosporangiales</taxon>
        <taxon>Thermomonosporaceae</taxon>
        <taxon>Actinomadura</taxon>
    </lineage>
</organism>
<protein>
    <recommendedName>
        <fullName evidence="3">Adenylate kinase</fullName>
    </recommendedName>
</protein>
<dbReference type="Gene3D" id="3.40.50.300">
    <property type="entry name" value="P-loop containing nucleotide triphosphate hydrolases"/>
    <property type="match status" value="1"/>
</dbReference>
<evidence type="ECO:0000313" key="2">
    <source>
        <dbReference type="Proteomes" id="UP000546324"/>
    </source>
</evidence>
<keyword evidence="2" id="KW-1185">Reference proteome</keyword>
<gene>
    <name evidence="1" type="ORF">BKA00_007439</name>
</gene>
<dbReference type="Proteomes" id="UP000546324">
    <property type="component" value="Unassembled WGS sequence"/>
</dbReference>
<dbReference type="EMBL" id="JACHMQ010000001">
    <property type="protein sequence ID" value="MBB6400525.1"/>
    <property type="molecule type" value="Genomic_DNA"/>
</dbReference>
<comment type="caution">
    <text evidence="1">The sequence shown here is derived from an EMBL/GenBank/DDBJ whole genome shotgun (WGS) entry which is preliminary data.</text>
</comment>
<name>A0A7X0G8L6_9ACTN</name>
<dbReference type="Pfam" id="PF21448">
    <property type="entry name" value="DNMK"/>
    <property type="match status" value="1"/>
</dbReference>
<dbReference type="AlphaFoldDB" id="A0A7X0G8L6"/>
<sequence length="188" mass="21005">MNDIALMGRAGAGKDTAAAELVARHGYARVAFADPLKAMALAVDPWIECGCYERRRLTEIVNAEGWDSAKRNSPEVRRFLQRLGLEGARATFGENAWLLLALREIGAHREAGRPVVVTDVRFRNEWGTLWNLGFTTVWVDRPGIEDGKHASEAELSASDADFRITNDGDPARLYEQLTRIASNRYEYP</sequence>
<proteinExistence type="predicted"/>
<dbReference type="InterPro" id="IPR027417">
    <property type="entry name" value="P-loop_NTPase"/>
</dbReference>
<dbReference type="RefSeq" id="WP_185033125.1">
    <property type="nucleotide sequence ID" value="NZ_JACHMQ010000001.1"/>
</dbReference>
<evidence type="ECO:0008006" key="3">
    <source>
        <dbReference type="Google" id="ProtNLM"/>
    </source>
</evidence>
<reference evidence="1 2" key="1">
    <citation type="submission" date="2020-08" db="EMBL/GenBank/DDBJ databases">
        <title>Sequencing the genomes of 1000 actinobacteria strains.</title>
        <authorList>
            <person name="Klenk H.-P."/>
        </authorList>
    </citation>
    <scope>NUCLEOTIDE SEQUENCE [LARGE SCALE GENOMIC DNA]</scope>
    <source>
        <strain evidence="1 2">DSM 43675</strain>
    </source>
</reference>
<dbReference type="InterPro" id="IPR048444">
    <property type="entry name" value="DNMK"/>
</dbReference>
<accession>A0A7X0G8L6</accession>
<dbReference type="SUPFAM" id="SSF52540">
    <property type="entry name" value="P-loop containing nucleoside triphosphate hydrolases"/>
    <property type="match status" value="1"/>
</dbReference>
<evidence type="ECO:0000313" key="1">
    <source>
        <dbReference type="EMBL" id="MBB6400525.1"/>
    </source>
</evidence>